<comment type="subcellular location">
    <subcellularLocation>
        <location evidence="1">Membrane</location>
        <topology evidence="1">Multi-pass membrane protein</topology>
    </subcellularLocation>
</comment>
<evidence type="ECO:0000256" key="1">
    <source>
        <dbReference type="ARBA" id="ARBA00004141"/>
    </source>
</evidence>
<evidence type="ECO:0000256" key="8">
    <source>
        <dbReference type="ARBA" id="ARBA00031174"/>
    </source>
</evidence>
<keyword evidence="7 9" id="KW-0472">Membrane</keyword>
<evidence type="ECO:0000313" key="11">
    <source>
        <dbReference type="Proteomes" id="UP000595349"/>
    </source>
</evidence>
<evidence type="ECO:0000256" key="7">
    <source>
        <dbReference type="ARBA" id="ARBA00023136"/>
    </source>
</evidence>
<keyword evidence="6 9" id="KW-1133">Transmembrane helix</keyword>
<evidence type="ECO:0000256" key="6">
    <source>
        <dbReference type="ARBA" id="ARBA00022989"/>
    </source>
</evidence>
<evidence type="ECO:0000256" key="3">
    <source>
        <dbReference type="ARBA" id="ARBA00020150"/>
    </source>
</evidence>
<proteinExistence type="inferred from homology"/>
<feature type="transmembrane region" description="Helical" evidence="9">
    <location>
        <begin position="82"/>
        <end position="102"/>
    </location>
</feature>
<feature type="transmembrane region" description="Helical" evidence="9">
    <location>
        <begin position="292"/>
        <end position="314"/>
    </location>
</feature>
<dbReference type="GO" id="GO:1905039">
    <property type="term" value="P:carboxylic acid transmembrane transport"/>
    <property type="evidence" value="ECO:0007669"/>
    <property type="project" value="UniProtKB-ARBA"/>
</dbReference>
<name>A0A7T6ZBQ3_9BACI</name>
<keyword evidence="5" id="KW-0813">Transport</keyword>
<dbReference type="PROSITE" id="PS51257">
    <property type="entry name" value="PROKAR_LIPOPROTEIN"/>
    <property type="match status" value="1"/>
</dbReference>
<dbReference type="Pfam" id="PF00939">
    <property type="entry name" value="Na_sulph_symp"/>
    <property type="match status" value="1"/>
</dbReference>
<feature type="transmembrane region" description="Helical" evidence="9">
    <location>
        <begin position="408"/>
        <end position="426"/>
    </location>
</feature>
<accession>A0A7T6ZBQ3</accession>
<feature type="transmembrane region" description="Helical" evidence="9">
    <location>
        <begin position="142"/>
        <end position="165"/>
    </location>
</feature>
<feature type="transmembrane region" description="Helical" evidence="9">
    <location>
        <begin position="263"/>
        <end position="286"/>
    </location>
</feature>
<dbReference type="RefSeq" id="WP_200084721.1">
    <property type="nucleotide sequence ID" value="NZ_CP054706.1"/>
</dbReference>
<evidence type="ECO:0000313" key="10">
    <source>
        <dbReference type="EMBL" id="QQK80350.1"/>
    </source>
</evidence>
<evidence type="ECO:0000256" key="2">
    <source>
        <dbReference type="ARBA" id="ARBA00006772"/>
    </source>
</evidence>
<dbReference type="GO" id="GO:0015293">
    <property type="term" value="F:symporter activity"/>
    <property type="evidence" value="ECO:0007669"/>
    <property type="project" value="UniProtKB-KW"/>
</dbReference>
<feature type="transmembrane region" description="Helical" evidence="9">
    <location>
        <begin position="221"/>
        <end position="242"/>
    </location>
</feature>
<dbReference type="PANTHER" id="PTHR10283:SF82">
    <property type="entry name" value="SOLUTE CARRIER FAMILY 13 MEMBER 2"/>
    <property type="match status" value="1"/>
</dbReference>
<evidence type="ECO:0000256" key="4">
    <source>
        <dbReference type="ARBA" id="ARBA00022692"/>
    </source>
</evidence>
<dbReference type="InterPro" id="IPR001898">
    <property type="entry name" value="SLC13A/DASS"/>
</dbReference>
<organism evidence="10 11">
    <name type="scientific">Salicibibacter cibi</name>
    <dbReference type="NCBI Taxonomy" id="2743001"/>
    <lineage>
        <taxon>Bacteria</taxon>
        <taxon>Bacillati</taxon>
        <taxon>Bacillota</taxon>
        <taxon>Bacilli</taxon>
        <taxon>Bacillales</taxon>
        <taxon>Bacillaceae</taxon>
        <taxon>Salicibibacter</taxon>
    </lineage>
</organism>
<dbReference type="EMBL" id="CP054706">
    <property type="protein sequence ID" value="QQK80350.1"/>
    <property type="molecule type" value="Genomic_DNA"/>
</dbReference>
<keyword evidence="11" id="KW-1185">Reference proteome</keyword>
<dbReference type="KEGG" id="scib:HUG20_10900"/>
<comment type="similarity">
    <text evidence="2">Belongs to the SLC13A/DASS transporter (TC 2.A.47) family. NADC subfamily.</text>
</comment>
<evidence type="ECO:0000256" key="9">
    <source>
        <dbReference type="SAM" id="Phobius"/>
    </source>
</evidence>
<feature type="transmembrane region" description="Helical" evidence="9">
    <location>
        <begin position="47"/>
        <end position="75"/>
    </location>
</feature>
<feature type="transmembrane region" description="Helical" evidence="9">
    <location>
        <begin position="446"/>
        <end position="469"/>
    </location>
</feature>
<protein>
    <recommendedName>
        <fullName evidence="3">Sodium-dependent dicarboxylate transporter SdcS</fullName>
    </recommendedName>
    <alternativeName>
        <fullName evidence="8">Na(+)/dicarboxylate symporter</fullName>
    </alternativeName>
</protein>
<dbReference type="Proteomes" id="UP000595349">
    <property type="component" value="Chromosome"/>
</dbReference>
<feature type="transmembrane region" description="Helical" evidence="9">
    <location>
        <begin position="177"/>
        <end position="201"/>
    </location>
</feature>
<evidence type="ECO:0000256" key="5">
    <source>
        <dbReference type="ARBA" id="ARBA00022847"/>
    </source>
</evidence>
<keyword evidence="4 9" id="KW-0812">Transmembrane</keyword>
<dbReference type="NCBIfam" id="TIGR00785">
    <property type="entry name" value="dass"/>
    <property type="match status" value="1"/>
</dbReference>
<feature type="transmembrane region" description="Helical" evidence="9">
    <location>
        <begin position="357"/>
        <end position="375"/>
    </location>
</feature>
<keyword evidence="5" id="KW-0769">Symport</keyword>
<feature type="transmembrane region" description="Helical" evidence="9">
    <location>
        <begin position="326"/>
        <end position="345"/>
    </location>
</feature>
<dbReference type="GO" id="GO:0008514">
    <property type="term" value="F:organic anion transmembrane transporter activity"/>
    <property type="evidence" value="ECO:0007669"/>
    <property type="project" value="UniProtKB-ARBA"/>
</dbReference>
<dbReference type="AlphaFoldDB" id="A0A7T6ZBQ3"/>
<gene>
    <name evidence="10" type="ORF">HUG20_10900</name>
</gene>
<sequence>MPIHRIKGKILSKQTVSFSVSILFFLGCLLLLPEGIAWEARATISIMVFAIFLFALEPIPLGMTSVLAMVLLLFFQAVPIEVVLSGFANPAVFLIIAGMMIAEGVRQTPLMNRVTYALLSRVGHSAKGTFNGLFLLMQLQAFFIPATAVRMTLIMPMVLSVLSVVGAKKESNFSKLMMVGTAYAGNISGTAILTAAVGNILTVEILQLYVGETLSYLDWLLYAFPIWMLLMITIPWIVWKCFPPENGYSFDALKRDMKEKRASLGAFTRAEWKCIAILCLTVLLWMTQPFHGYHPTVPALLAVVLMGLPKVGFIEWKNLVKVNFDMVLLIGATLSLGFSLIESGAIDLLEEVLSAEWLLAAFSQPWLALLLVVIISQIYHLGVTNVSTAVVTLLPVFIGLSVQVGLDPVVISFAAGLTTLFGYILVVETMPNVVAHGTGLVKQKDFYIPGLWATLATTIITLVVIYTWWNWLGFWP</sequence>
<dbReference type="PANTHER" id="PTHR10283">
    <property type="entry name" value="SOLUTE CARRIER FAMILY 13 MEMBER"/>
    <property type="match status" value="1"/>
</dbReference>
<feature type="transmembrane region" description="Helical" evidence="9">
    <location>
        <begin position="382"/>
        <end position="402"/>
    </location>
</feature>
<reference evidence="10 11" key="1">
    <citation type="submission" date="2020-06" db="EMBL/GenBank/DDBJ databases">
        <title>Genomic analysis of Salicibibacter sp. NKC21-4.</title>
        <authorList>
            <person name="Oh Y.J."/>
        </authorList>
    </citation>
    <scope>NUCLEOTIDE SEQUENCE [LARGE SCALE GENOMIC DNA]</scope>
    <source>
        <strain evidence="10 11">NKC21-4</strain>
    </source>
</reference>
<dbReference type="GO" id="GO:0005886">
    <property type="term" value="C:plasma membrane"/>
    <property type="evidence" value="ECO:0007669"/>
    <property type="project" value="TreeGrafter"/>
</dbReference>